<dbReference type="InterPro" id="IPR011611">
    <property type="entry name" value="PfkB_dom"/>
</dbReference>
<comment type="caution">
    <text evidence="2">The sequence shown here is derived from an EMBL/GenBank/DDBJ whole genome shotgun (WGS) entry which is preliminary data.</text>
</comment>
<dbReference type="EMBL" id="JAODUP010000419">
    <property type="protein sequence ID" value="KAK2150181.1"/>
    <property type="molecule type" value="Genomic_DNA"/>
</dbReference>
<sequence>MCHNGHERTLVSQHVIIDHINHGGELDKVTAVKQMLLAAATAWNKYQMYLGCVDILWQRGGNASNSSTALALIGEEIEFLGVITDSMEQRFLDEDLKNYGIIYEHCVIHLGIRTPTATIISNTYNASRTILSCQRNLPELTLDDFKKLPFHSNLYKWVHFEGRPDADVIKAMLQYIDELNNNSDNGKMTTSVEIEKRRDNLSCLFDAADVVFVSKDYAQGLGYQSMEQAVEQMFTRCRRGAILVCPWGECGAAAVSPDGSVVTSPAYPPLRLVDTLAAGDTFIAATLSALSCGRSVQKAIIFGCQVAGAKCGMRGWSGMAEQIKKIVN</sequence>
<accession>A0AAD9JC11</accession>
<dbReference type="AlphaFoldDB" id="A0AAD9JC11"/>
<evidence type="ECO:0000313" key="3">
    <source>
        <dbReference type="Proteomes" id="UP001208570"/>
    </source>
</evidence>
<dbReference type="Proteomes" id="UP001208570">
    <property type="component" value="Unassembled WGS sequence"/>
</dbReference>
<gene>
    <name evidence="2" type="ORF">LSH36_419g02031</name>
</gene>
<dbReference type="Gene3D" id="3.40.1190.20">
    <property type="match status" value="1"/>
</dbReference>
<evidence type="ECO:0000313" key="2">
    <source>
        <dbReference type="EMBL" id="KAK2150181.1"/>
    </source>
</evidence>
<keyword evidence="3" id="KW-1185">Reference proteome</keyword>
<dbReference type="InterPro" id="IPR029056">
    <property type="entry name" value="Ribokinase-like"/>
</dbReference>
<dbReference type="PANTHER" id="PTHR42774">
    <property type="entry name" value="PHOSPHOTRANSFERASE SYSTEM TRANSPORT PROTEIN"/>
    <property type="match status" value="1"/>
</dbReference>
<organism evidence="2 3">
    <name type="scientific">Paralvinella palmiformis</name>
    <dbReference type="NCBI Taxonomy" id="53620"/>
    <lineage>
        <taxon>Eukaryota</taxon>
        <taxon>Metazoa</taxon>
        <taxon>Spiralia</taxon>
        <taxon>Lophotrochozoa</taxon>
        <taxon>Annelida</taxon>
        <taxon>Polychaeta</taxon>
        <taxon>Sedentaria</taxon>
        <taxon>Canalipalpata</taxon>
        <taxon>Terebellida</taxon>
        <taxon>Terebelliformia</taxon>
        <taxon>Alvinellidae</taxon>
        <taxon>Paralvinella</taxon>
    </lineage>
</organism>
<evidence type="ECO:0000259" key="1">
    <source>
        <dbReference type="Pfam" id="PF00294"/>
    </source>
</evidence>
<protein>
    <recommendedName>
        <fullName evidence="1">Carbohydrate kinase PfkB domain-containing protein</fullName>
    </recommendedName>
</protein>
<dbReference type="Pfam" id="PF00294">
    <property type="entry name" value="PfkB"/>
    <property type="match status" value="1"/>
</dbReference>
<reference evidence="2" key="1">
    <citation type="journal article" date="2023" name="Mol. Biol. Evol.">
        <title>Third-Generation Sequencing Reveals the Adaptive Role of the Epigenome in Three Deep-Sea Polychaetes.</title>
        <authorList>
            <person name="Perez M."/>
            <person name="Aroh O."/>
            <person name="Sun Y."/>
            <person name="Lan Y."/>
            <person name="Juniper S.K."/>
            <person name="Young C.R."/>
            <person name="Angers B."/>
            <person name="Qian P.Y."/>
        </authorList>
    </citation>
    <scope>NUCLEOTIDE SEQUENCE</scope>
    <source>
        <strain evidence="2">P08H-3</strain>
    </source>
</reference>
<dbReference type="GO" id="GO:0006000">
    <property type="term" value="P:fructose metabolic process"/>
    <property type="evidence" value="ECO:0007669"/>
    <property type="project" value="InterPro"/>
</dbReference>
<dbReference type="SUPFAM" id="SSF53613">
    <property type="entry name" value="Ribokinase-like"/>
    <property type="match status" value="1"/>
</dbReference>
<feature type="domain" description="Carbohydrate kinase PfkB" evidence="1">
    <location>
        <begin position="59"/>
        <end position="315"/>
    </location>
</feature>
<dbReference type="GO" id="GO:0004454">
    <property type="term" value="F:ketohexokinase activity"/>
    <property type="evidence" value="ECO:0007669"/>
    <property type="project" value="InterPro"/>
</dbReference>
<dbReference type="InterPro" id="IPR052562">
    <property type="entry name" value="Ketohexokinase-related"/>
</dbReference>
<proteinExistence type="predicted"/>
<dbReference type="InterPro" id="IPR034093">
    <property type="entry name" value="KHK"/>
</dbReference>
<dbReference type="PANTHER" id="PTHR42774:SF3">
    <property type="entry name" value="KETOHEXOKINASE"/>
    <property type="match status" value="1"/>
</dbReference>
<name>A0AAD9JC11_9ANNE</name>
<dbReference type="CDD" id="cd01939">
    <property type="entry name" value="Ketohexokinase"/>
    <property type="match status" value="1"/>
</dbReference>